<evidence type="ECO:0000313" key="3">
    <source>
        <dbReference type="Proteomes" id="UP001295684"/>
    </source>
</evidence>
<sequence>MMKCNRQKNSSAKKSSKRKRSNYPTNREPLMTRFNSEVPFECTSKSKASEYRSRTLGFNANLTNDTRTKAKAEKKPKKFSNKTFHKMPDCKIFFPSKGLVGEIESRFKEKPKFVIIPKEKYIRMSQRNHFDNQTLKYSSTGRQSRKIIVNDYQSDKFQRSSLSPVRDPQRKIIRNKKHRNSNDHRRQKIAANTTSLIQNSIKVQRSNRPRTRDVKKRYALEPLVAYKAAKIPLKKREKPHIKLNGFNDNPTECSFDAKSIGNASMKYIAHIENNTNCGSSYNICSGYGNVDDFNKTLIQNKHYWHDRKAKMI</sequence>
<dbReference type="Proteomes" id="UP001295684">
    <property type="component" value="Unassembled WGS sequence"/>
</dbReference>
<protein>
    <submittedName>
        <fullName evidence="2">Uncharacterized protein</fullName>
    </submittedName>
</protein>
<comment type="caution">
    <text evidence="2">The sequence shown here is derived from an EMBL/GenBank/DDBJ whole genome shotgun (WGS) entry which is preliminary data.</text>
</comment>
<reference evidence="2" key="1">
    <citation type="submission" date="2023-07" db="EMBL/GenBank/DDBJ databases">
        <authorList>
            <consortium name="AG Swart"/>
            <person name="Singh M."/>
            <person name="Singh A."/>
            <person name="Seah K."/>
            <person name="Emmerich C."/>
        </authorList>
    </citation>
    <scope>NUCLEOTIDE SEQUENCE</scope>
    <source>
        <strain evidence="2">DP1</strain>
    </source>
</reference>
<gene>
    <name evidence="2" type="ORF">ECRASSUSDP1_LOCUS3643</name>
</gene>
<organism evidence="2 3">
    <name type="scientific">Euplotes crassus</name>
    <dbReference type="NCBI Taxonomy" id="5936"/>
    <lineage>
        <taxon>Eukaryota</taxon>
        <taxon>Sar</taxon>
        <taxon>Alveolata</taxon>
        <taxon>Ciliophora</taxon>
        <taxon>Intramacronucleata</taxon>
        <taxon>Spirotrichea</taxon>
        <taxon>Hypotrichia</taxon>
        <taxon>Euplotida</taxon>
        <taxon>Euplotidae</taxon>
        <taxon>Moneuplotes</taxon>
    </lineage>
</organism>
<feature type="region of interest" description="Disordered" evidence="1">
    <location>
        <begin position="1"/>
        <end position="31"/>
    </location>
</feature>
<evidence type="ECO:0000256" key="1">
    <source>
        <dbReference type="SAM" id="MobiDB-lite"/>
    </source>
</evidence>
<name>A0AAD1U8X2_EUPCR</name>
<accession>A0AAD1U8X2</accession>
<proteinExistence type="predicted"/>
<dbReference type="AlphaFoldDB" id="A0AAD1U8X2"/>
<keyword evidence="3" id="KW-1185">Reference proteome</keyword>
<dbReference type="EMBL" id="CAMPGE010003485">
    <property type="protein sequence ID" value="CAI2362321.1"/>
    <property type="molecule type" value="Genomic_DNA"/>
</dbReference>
<evidence type="ECO:0000313" key="2">
    <source>
        <dbReference type="EMBL" id="CAI2362321.1"/>
    </source>
</evidence>